<organism evidence="3 4">
    <name type="scientific">Ceyx cyanopectus</name>
    <name type="common">Indigo-banded kingfisher</name>
    <dbReference type="NCBI Taxonomy" id="390723"/>
    <lineage>
        <taxon>Eukaryota</taxon>
        <taxon>Metazoa</taxon>
        <taxon>Chordata</taxon>
        <taxon>Craniata</taxon>
        <taxon>Vertebrata</taxon>
        <taxon>Euteleostomi</taxon>
        <taxon>Archelosauria</taxon>
        <taxon>Archosauria</taxon>
        <taxon>Dinosauria</taxon>
        <taxon>Saurischia</taxon>
        <taxon>Theropoda</taxon>
        <taxon>Coelurosauria</taxon>
        <taxon>Aves</taxon>
        <taxon>Neognathae</taxon>
        <taxon>Neoaves</taxon>
        <taxon>Telluraves</taxon>
        <taxon>Coraciimorphae</taxon>
        <taxon>Coraciiformes</taxon>
        <taxon>Alcedinidae</taxon>
        <taxon>Ceyx</taxon>
    </lineage>
</organism>
<dbReference type="InterPro" id="IPR017856">
    <property type="entry name" value="Integrase-like_N"/>
</dbReference>
<dbReference type="Proteomes" id="UP000586704">
    <property type="component" value="Unassembled WGS sequence"/>
</dbReference>
<reference evidence="3 4" key="1">
    <citation type="submission" date="2020-02" db="EMBL/GenBank/DDBJ databases">
        <title>Bird 10,000 Genomes (B10K) Project - Family phase.</title>
        <authorList>
            <person name="Zhang G."/>
        </authorList>
    </citation>
    <scope>NUCLEOTIDE SEQUENCE [LARGE SCALE GENOMIC DNA]</scope>
    <source>
        <strain evidence="3">B10K-DU-013-51</strain>
        <tissue evidence="3">Mixed tissue sample</tissue>
    </source>
</reference>
<dbReference type="GO" id="GO:0008270">
    <property type="term" value="F:zinc ion binding"/>
    <property type="evidence" value="ECO:0007669"/>
    <property type="project" value="UniProtKB-KW"/>
</dbReference>
<dbReference type="PROSITE" id="PS50876">
    <property type="entry name" value="ZF_INTEGRASE"/>
    <property type="match status" value="1"/>
</dbReference>
<dbReference type="EMBL" id="VYZU01102614">
    <property type="protein sequence ID" value="NXY91596.1"/>
    <property type="molecule type" value="Genomic_DNA"/>
</dbReference>
<dbReference type="SUPFAM" id="SSF46919">
    <property type="entry name" value="N-terminal Zn binding domain of HIV integrase"/>
    <property type="match status" value="1"/>
</dbReference>
<feature type="non-terminal residue" evidence="3">
    <location>
        <position position="1"/>
    </location>
</feature>
<comment type="caution">
    <text evidence="3">The sequence shown here is derived from an EMBL/GenBank/DDBJ whole genome shotgun (WGS) entry which is preliminary data.</text>
</comment>
<evidence type="ECO:0000313" key="3">
    <source>
        <dbReference type="EMBL" id="NXY91596.1"/>
    </source>
</evidence>
<keyword evidence="1" id="KW-0862">Zinc</keyword>
<dbReference type="AlphaFoldDB" id="A0A7L4NNS4"/>
<dbReference type="OrthoDB" id="9381447at2759"/>
<protein>
    <submittedName>
        <fullName evidence="3">POK11 protein</fullName>
    </submittedName>
</protein>
<accession>A0A7L4NNS4</accession>
<name>A0A7L4NNS4_9AVES</name>
<keyword evidence="4" id="KW-1185">Reference proteome</keyword>
<gene>
    <name evidence="3" type="primary">Ervk11</name>
    <name evidence="3" type="ORF">CEYCYA_R13312</name>
</gene>
<dbReference type="Pfam" id="PF02022">
    <property type="entry name" value="Integrase_Zn"/>
    <property type="match status" value="1"/>
</dbReference>
<sequence>RLAQARLSHLFFHQNAKGLKRQFDLTTHQAADIIISCLDCQHTMVHTGSEGVNPR</sequence>
<evidence type="ECO:0000259" key="2">
    <source>
        <dbReference type="PROSITE" id="PS50876"/>
    </source>
</evidence>
<keyword evidence="1" id="KW-0479">Metal-binding</keyword>
<keyword evidence="1" id="KW-0863">Zinc-finger</keyword>
<feature type="domain" description="Integrase-type" evidence="2">
    <location>
        <begin position="1"/>
        <end position="41"/>
    </location>
</feature>
<feature type="non-terminal residue" evidence="3">
    <location>
        <position position="55"/>
    </location>
</feature>
<evidence type="ECO:0000256" key="1">
    <source>
        <dbReference type="PROSITE-ProRule" id="PRU00450"/>
    </source>
</evidence>
<dbReference type="Gene3D" id="1.10.10.200">
    <property type="match status" value="1"/>
</dbReference>
<dbReference type="InterPro" id="IPR003308">
    <property type="entry name" value="Integrase_Zn-bd_dom_N"/>
</dbReference>
<evidence type="ECO:0000313" key="4">
    <source>
        <dbReference type="Proteomes" id="UP000586704"/>
    </source>
</evidence>
<proteinExistence type="predicted"/>